<comment type="caution">
    <text evidence="10">The sequence shown here is derived from an EMBL/GenBank/DDBJ whole genome shotgun (WGS) entry which is preliminary data.</text>
</comment>
<evidence type="ECO:0000313" key="10">
    <source>
        <dbReference type="EMBL" id="TIH39415.1"/>
    </source>
</evidence>
<dbReference type="Gene3D" id="2.40.340.10">
    <property type="entry name" value="MoeA, C-terminal, domain IV"/>
    <property type="match status" value="1"/>
</dbReference>
<reference evidence="10 11" key="1">
    <citation type="journal article" date="2019" name="Microorganisms">
        <title>Systematic Affiliation and Genome Analysis of Subtercola vilae DB165(T) with Particular Emphasis on Cold Adaptation of an Isolate from a High-Altitude Cold Volcano Lake.</title>
        <authorList>
            <person name="Villalobos A.S."/>
            <person name="Wiese J."/>
            <person name="Imhoff J.F."/>
            <person name="Dorador C."/>
            <person name="Keller A."/>
            <person name="Hentschel U."/>
        </authorList>
    </citation>
    <scope>NUCLEOTIDE SEQUENCE [LARGE SCALE GENOMIC DNA]</scope>
    <source>
        <strain evidence="10 11">DB165</strain>
    </source>
</reference>
<dbReference type="GO" id="GO:0005829">
    <property type="term" value="C:cytosol"/>
    <property type="evidence" value="ECO:0007669"/>
    <property type="project" value="TreeGrafter"/>
</dbReference>
<dbReference type="SMART" id="SM00852">
    <property type="entry name" value="MoCF_biosynth"/>
    <property type="match status" value="1"/>
</dbReference>
<sequence length="423" mass="43323">MNHSASDQLDADSGSGRAEPHRTIGWRDAMRIATDAASPNASESIPIDEALGRVSAADLHTMQAVPHFASAAMDGWAVAGTGPWLIDDPVTAPGSAFTTARSGLEAGHAEGIVTGGLVPAGTTAVLRSEHALTPSAQPGQQRHLSVGPGARAGEPLPGQHIRLPSEEARAGELVIAAGAVINPAHIALAALAAHDEISVIRRPRVRFVFTGDEVIEHGIPEPGRVRDTFGPQLPALLRLHGAEVIGRLRVGDSLPATVDALEQSLSDSQLVITTGGTGRSSADHLRRAVGAVGGATLFDGINVRPGGPTLLAMAPNGSVIVCLPGNPLAAMAALVITVIPLVRVMAGRASTDLMTTVVGADTAGRTGSTLLMPFMLVGGRAFTSAWQGSAMMRGLADADGFLEVPPEGLVAGDRAKAIAVPWR</sequence>
<evidence type="ECO:0000259" key="9">
    <source>
        <dbReference type="SMART" id="SM00852"/>
    </source>
</evidence>
<gene>
    <name evidence="10" type="ORF">D4765_04930</name>
</gene>
<keyword evidence="5 7" id="KW-0501">Molybdenum cofactor biosynthesis</keyword>
<evidence type="ECO:0000256" key="5">
    <source>
        <dbReference type="ARBA" id="ARBA00023150"/>
    </source>
</evidence>
<dbReference type="PANTHER" id="PTHR10192:SF5">
    <property type="entry name" value="GEPHYRIN"/>
    <property type="match status" value="1"/>
</dbReference>
<dbReference type="EC" id="2.10.1.1" evidence="7"/>
<evidence type="ECO:0000256" key="2">
    <source>
        <dbReference type="ARBA" id="ARBA00005046"/>
    </source>
</evidence>
<name>A0A4T2C4Z6_9MICO</name>
<evidence type="ECO:0000256" key="8">
    <source>
        <dbReference type="SAM" id="MobiDB-lite"/>
    </source>
</evidence>
<evidence type="ECO:0000256" key="6">
    <source>
        <dbReference type="ARBA" id="ARBA00047317"/>
    </source>
</evidence>
<dbReference type="Gene3D" id="2.170.190.11">
    <property type="entry name" value="Molybdopterin biosynthesis moea protein, domain 3"/>
    <property type="match status" value="1"/>
</dbReference>
<dbReference type="SUPFAM" id="SSF63867">
    <property type="entry name" value="MoeA C-terminal domain-like"/>
    <property type="match status" value="1"/>
</dbReference>
<comment type="cofactor">
    <cofactor evidence="7">
        <name>Mg(2+)</name>
        <dbReference type="ChEBI" id="CHEBI:18420"/>
    </cofactor>
</comment>
<dbReference type="GO" id="GO:0006777">
    <property type="term" value="P:Mo-molybdopterin cofactor biosynthetic process"/>
    <property type="evidence" value="ECO:0007669"/>
    <property type="project" value="UniProtKB-UniRule"/>
</dbReference>
<keyword evidence="11" id="KW-1185">Reference proteome</keyword>
<dbReference type="RefSeq" id="WP_136641138.1">
    <property type="nucleotide sequence ID" value="NZ_QYRT01000006.1"/>
</dbReference>
<dbReference type="GO" id="GO:0061599">
    <property type="term" value="F:molybdopterin molybdotransferase activity"/>
    <property type="evidence" value="ECO:0007669"/>
    <property type="project" value="UniProtKB-UniRule"/>
</dbReference>
<dbReference type="AlphaFoldDB" id="A0A4T2C4Z6"/>
<accession>A0A4T2C4Z6</accession>
<dbReference type="SUPFAM" id="SSF53218">
    <property type="entry name" value="Molybdenum cofactor biosynthesis proteins"/>
    <property type="match status" value="1"/>
</dbReference>
<dbReference type="Gene3D" id="3.40.980.10">
    <property type="entry name" value="MoaB/Mog-like domain"/>
    <property type="match status" value="1"/>
</dbReference>
<keyword evidence="7" id="KW-0460">Magnesium</keyword>
<feature type="domain" description="MoaB/Mog" evidence="9">
    <location>
        <begin position="206"/>
        <end position="344"/>
    </location>
</feature>
<dbReference type="Pfam" id="PF00994">
    <property type="entry name" value="MoCF_biosynth"/>
    <property type="match status" value="1"/>
</dbReference>
<comment type="catalytic activity">
    <reaction evidence="6">
        <text>adenylyl-molybdopterin + molybdate = Mo-molybdopterin + AMP + H(+)</text>
        <dbReference type="Rhea" id="RHEA:35047"/>
        <dbReference type="ChEBI" id="CHEBI:15378"/>
        <dbReference type="ChEBI" id="CHEBI:36264"/>
        <dbReference type="ChEBI" id="CHEBI:62727"/>
        <dbReference type="ChEBI" id="CHEBI:71302"/>
        <dbReference type="ChEBI" id="CHEBI:456215"/>
        <dbReference type="EC" id="2.10.1.1"/>
    </reaction>
</comment>
<dbReference type="InterPro" id="IPR036688">
    <property type="entry name" value="MoeA_C_domain_IV_sf"/>
</dbReference>
<dbReference type="CDD" id="cd00887">
    <property type="entry name" value="MoeA"/>
    <property type="match status" value="1"/>
</dbReference>
<dbReference type="UniPathway" id="UPA00344"/>
<keyword evidence="7 10" id="KW-0808">Transferase</keyword>
<dbReference type="InterPro" id="IPR001453">
    <property type="entry name" value="MoaB/Mog_dom"/>
</dbReference>
<dbReference type="InterPro" id="IPR005110">
    <property type="entry name" value="MoeA_linker/N"/>
</dbReference>
<dbReference type="InterPro" id="IPR036425">
    <property type="entry name" value="MoaB/Mog-like_dom_sf"/>
</dbReference>
<dbReference type="SUPFAM" id="SSF63882">
    <property type="entry name" value="MoeA N-terminal region -like"/>
    <property type="match status" value="1"/>
</dbReference>
<dbReference type="InterPro" id="IPR038987">
    <property type="entry name" value="MoeA-like"/>
</dbReference>
<comment type="pathway">
    <text evidence="2 7">Cofactor biosynthesis; molybdopterin biosynthesis.</text>
</comment>
<evidence type="ECO:0000256" key="1">
    <source>
        <dbReference type="ARBA" id="ARBA00002901"/>
    </source>
</evidence>
<dbReference type="EMBL" id="QYRT01000006">
    <property type="protein sequence ID" value="TIH39415.1"/>
    <property type="molecule type" value="Genomic_DNA"/>
</dbReference>
<comment type="function">
    <text evidence="1 7">Catalyzes the insertion of molybdate into adenylated molybdopterin with the concomitant release of AMP.</text>
</comment>
<feature type="region of interest" description="Disordered" evidence="8">
    <location>
        <begin position="1"/>
        <end position="24"/>
    </location>
</feature>
<comment type="similarity">
    <text evidence="3 7">Belongs to the MoeA family.</text>
</comment>
<dbReference type="OrthoDB" id="3196725at2"/>
<dbReference type="Proteomes" id="UP000306192">
    <property type="component" value="Unassembled WGS sequence"/>
</dbReference>
<evidence type="ECO:0000256" key="3">
    <source>
        <dbReference type="ARBA" id="ARBA00010763"/>
    </source>
</evidence>
<dbReference type="Pfam" id="PF03453">
    <property type="entry name" value="MoeA_N"/>
    <property type="match status" value="1"/>
</dbReference>
<evidence type="ECO:0000313" key="11">
    <source>
        <dbReference type="Proteomes" id="UP000306192"/>
    </source>
</evidence>
<keyword evidence="7" id="KW-0479">Metal-binding</keyword>
<evidence type="ECO:0000256" key="4">
    <source>
        <dbReference type="ARBA" id="ARBA00022505"/>
    </source>
</evidence>
<protein>
    <recommendedName>
        <fullName evidence="7">Molybdopterin molybdenumtransferase</fullName>
        <ecNumber evidence="7">2.10.1.1</ecNumber>
    </recommendedName>
</protein>
<keyword evidence="4 7" id="KW-0500">Molybdenum</keyword>
<dbReference type="GO" id="GO:0046872">
    <property type="term" value="F:metal ion binding"/>
    <property type="evidence" value="ECO:0007669"/>
    <property type="project" value="UniProtKB-UniRule"/>
</dbReference>
<dbReference type="InterPro" id="IPR036135">
    <property type="entry name" value="MoeA_linker/N_sf"/>
</dbReference>
<evidence type="ECO:0000256" key="7">
    <source>
        <dbReference type="RuleBase" id="RU365090"/>
    </source>
</evidence>
<organism evidence="10 11">
    <name type="scientific">Subtercola vilae</name>
    <dbReference type="NCBI Taxonomy" id="2056433"/>
    <lineage>
        <taxon>Bacteria</taxon>
        <taxon>Bacillati</taxon>
        <taxon>Actinomycetota</taxon>
        <taxon>Actinomycetes</taxon>
        <taxon>Micrococcales</taxon>
        <taxon>Microbacteriaceae</taxon>
        <taxon>Subtercola</taxon>
    </lineage>
</organism>
<proteinExistence type="inferred from homology"/>
<dbReference type="PANTHER" id="PTHR10192">
    <property type="entry name" value="MOLYBDOPTERIN BIOSYNTHESIS PROTEIN"/>
    <property type="match status" value="1"/>
</dbReference>
<dbReference type="InterPro" id="IPR008284">
    <property type="entry name" value="MoCF_biosynth_CS"/>
</dbReference>
<dbReference type="Gene3D" id="3.90.105.10">
    <property type="entry name" value="Molybdopterin biosynthesis moea protein, domain 2"/>
    <property type="match status" value="1"/>
</dbReference>
<dbReference type="PROSITE" id="PS01078">
    <property type="entry name" value="MOCF_BIOSYNTHESIS_1"/>
    <property type="match status" value="1"/>
</dbReference>